<dbReference type="Proteomes" id="UP000675664">
    <property type="component" value="Unassembled WGS sequence"/>
</dbReference>
<dbReference type="InterPro" id="IPR029063">
    <property type="entry name" value="SAM-dependent_MTases_sf"/>
</dbReference>
<dbReference type="PROSITE" id="PS00092">
    <property type="entry name" value="N6_MTASE"/>
    <property type="match status" value="1"/>
</dbReference>
<dbReference type="Gene3D" id="3.40.50.150">
    <property type="entry name" value="Vaccinia Virus protein VP39"/>
    <property type="match status" value="1"/>
</dbReference>
<reference evidence="2" key="1">
    <citation type="submission" date="2021-04" db="EMBL/GenBank/DDBJ databases">
        <title>Sinoanaerobacter chloroacetimidivorans sp. nov., an obligate anaerobic bacterium isolated from anaerobic sludge.</title>
        <authorList>
            <person name="Bao Y."/>
        </authorList>
    </citation>
    <scope>NUCLEOTIDE SEQUENCE</scope>
    <source>
        <strain evidence="2">BAD-6</strain>
    </source>
</reference>
<dbReference type="PANTHER" id="PTHR47739:SF1">
    <property type="entry name" value="TRNA1(VAL) (ADENINE(37)-N6)-METHYLTRANSFERASE"/>
    <property type="match status" value="1"/>
</dbReference>
<evidence type="ECO:0000313" key="2">
    <source>
        <dbReference type="EMBL" id="MBR0600452.1"/>
    </source>
</evidence>
<dbReference type="GO" id="GO:0032259">
    <property type="term" value="P:methylation"/>
    <property type="evidence" value="ECO:0007669"/>
    <property type="project" value="InterPro"/>
</dbReference>
<dbReference type="GO" id="GO:0008757">
    <property type="term" value="F:S-adenosylmethionine-dependent methyltransferase activity"/>
    <property type="evidence" value="ECO:0007669"/>
    <property type="project" value="UniProtKB-ARBA"/>
</dbReference>
<comment type="caution">
    <text evidence="2">The sequence shown here is derived from an EMBL/GenBank/DDBJ whole genome shotgun (WGS) entry which is preliminary data.</text>
</comment>
<dbReference type="GO" id="GO:0003676">
    <property type="term" value="F:nucleic acid binding"/>
    <property type="evidence" value="ECO:0007669"/>
    <property type="project" value="InterPro"/>
</dbReference>
<dbReference type="EMBL" id="JAGSND010000028">
    <property type="protein sequence ID" value="MBR0600452.1"/>
    <property type="molecule type" value="Genomic_DNA"/>
</dbReference>
<reference evidence="2" key="2">
    <citation type="submission" date="2021-04" db="EMBL/GenBank/DDBJ databases">
        <authorList>
            <person name="Liu J."/>
        </authorList>
    </citation>
    <scope>NUCLEOTIDE SEQUENCE</scope>
    <source>
        <strain evidence="2">BAD-6</strain>
    </source>
</reference>
<dbReference type="SUPFAM" id="SSF53335">
    <property type="entry name" value="S-adenosyl-L-methionine-dependent methyltransferases"/>
    <property type="match status" value="1"/>
</dbReference>
<dbReference type="AlphaFoldDB" id="A0A8J7W3X3"/>
<dbReference type="GO" id="GO:0008170">
    <property type="term" value="F:N-methyltransferase activity"/>
    <property type="evidence" value="ECO:0007669"/>
    <property type="project" value="UniProtKB-ARBA"/>
</dbReference>
<gene>
    <name evidence="2" type="ORF">KCX82_21515</name>
</gene>
<dbReference type="InterPro" id="IPR007848">
    <property type="entry name" value="Small_mtfrase_dom"/>
</dbReference>
<evidence type="ECO:0000259" key="1">
    <source>
        <dbReference type="Pfam" id="PF05175"/>
    </source>
</evidence>
<dbReference type="InterPro" id="IPR002052">
    <property type="entry name" value="DNA_methylase_N6_adenine_CS"/>
</dbReference>
<keyword evidence="3" id="KW-1185">Reference proteome</keyword>
<dbReference type="Pfam" id="PF05175">
    <property type="entry name" value="MTS"/>
    <property type="match status" value="1"/>
</dbReference>
<protein>
    <submittedName>
        <fullName evidence="2">tRNA1(Val) (Adenine(37)-N6)-methyltransferase</fullName>
    </submittedName>
</protein>
<dbReference type="PANTHER" id="PTHR47739">
    <property type="entry name" value="TRNA1(VAL) (ADENINE(37)-N6)-METHYLTRANSFERASE"/>
    <property type="match status" value="1"/>
</dbReference>
<dbReference type="InterPro" id="IPR050210">
    <property type="entry name" value="tRNA_Adenine-N(6)_MTase"/>
</dbReference>
<evidence type="ECO:0000313" key="3">
    <source>
        <dbReference type="Proteomes" id="UP000675664"/>
    </source>
</evidence>
<accession>A0A8J7W3X3</accession>
<feature type="domain" description="Methyltransferase small" evidence="1">
    <location>
        <begin position="34"/>
        <end position="174"/>
    </location>
</feature>
<sequence length="247" mass="28065">MNWCNEGERIDEIGFGSLRLIQKPEDFCYGIDAVLLASFAEVKRGSRVIDLGTGTGIIPLILSHKTEADEILGVELQQDSYERGLRNIELNHLHDRVKLIHSDVKDILGDKNINPQSFDAVLSNPPYMKGNGGLKNQKDAKTIARHETTAGLSDFIGTAASLLKDKGDFYLVHRPSRLVDICILCRQNKLEPKELRLVSPNRNRKPNILLMHCVKHGRPELKFLDPLYVYEENGCYTEEILRIYERK</sequence>
<organism evidence="2 3">
    <name type="scientific">Sinanaerobacter chloroacetimidivorans</name>
    <dbReference type="NCBI Taxonomy" id="2818044"/>
    <lineage>
        <taxon>Bacteria</taxon>
        <taxon>Bacillati</taxon>
        <taxon>Bacillota</taxon>
        <taxon>Clostridia</taxon>
        <taxon>Peptostreptococcales</taxon>
        <taxon>Anaerovoracaceae</taxon>
        <taxon>Sinanaerobacter</taxon>
    </lineage>
</organism>
<proteinExistence type="predicted"/>
<name>A0A8J7W3X3_9FIRM</name>
<dbReference type="CDD" id="cd02440">
    <property type="entry name" value="AdoMet_MTases"/>
    <property type="match status" value="1"/>
</dbReference>